<dbReference type="AlphaFoldDB" id="Q7ULQ4"/>
<protein>
    <submittedName>
        <fullName evidence="2">Uncharacterized protein</fullName>
    </submittedName>
</protein>
<dbReference type="EMBL" id="BX294149">
    <property type="protein sequence ID" value="CAD76215.1"/>
    <property type="molecule type" value="Genomic_DNA"/>
</dbReference>
<dbReference type="KEGG" id="rba:RB9352"/>
<organism evidence="2 3">
    <name type="scientific">Rhodopirellula baltica (strain DSM 10527 / NCIMB 13988 / SH1)</name>
    <dbReference type="NCBI Taxonomy" id="243090"/>
    <lineage>
        <taxon>Bacteria</taxon>
        <taxon>Pseudomonadati</taxon>
        <taxon>Planctomycetota</taxon>
        <taxon>Planctomycetia</taxon>
        <taxon>Pirellulales</taxon>
        <taxon>Pirellulaceae</taxon>
        <taxon>Rhodopirellula</taxon>
    </lineage>
</organism>
<dbReference type="STRING" id="243090.RB9352"/>
<accession>Q7ULQ4</accession>
<proteinExistence type="predicted"/>
<sequence>MSERTNQNHEQAGQANPKQLYAVSGARRVTCSPRTTCGTLVPQDPSDKPASELCKRTQAAKPAAKKKPAKRKAKAK</sequence>
<gene>
    <name evidence="2" type="ordered locus">RB9352</name>
</gene>
<dbReference type="EnsemblBacteria" id="CAD76215">
    <property type="protein sequence ID" value="CAD76215"/>
    <property type="gene ID" value="RB9352"/>
</dbReference>
<reference evidence="2 3" key="1">
    <citation type="journal article" date="2003" name="Proc. Natl. Acad. Sci. U.S.A.">
        <title>Complete genome sequence of the marine planctomycete Pirellula sp. strain 1.</title>
        <authorList>
            <person name="Gloeckner F.O."/>
            <person name="Kube M."/>
            <person name="Bauer M."/>
            <person name="Teeling H."/>
            <person name="Lombardot T."/>
            <person name="Ludwig W."/>
            <person name="Gade D."/>
            <person name="Beck A."/>
            <person name="Borzym K."/>
            <person name="Heitmann K."/>
            <person name="Rabus R."/>
            <person name="Schlesner H."/>
            <person name="Amann R."/>
            <person name="Reinhardt R."/>
        </authorList>
    </citation>
    <scope>NUCLEOTIDE SEQUENCE [LARGE SCALE GENOMIC DNA]</scope>
    <source>
        <strain evidence="3">DSM 10527 / NCIMB 13988 / SH1</strain>
    </source>
</reference>
<feature type="compositionally biased region" description="Basic and acidic residues" evidence="1">
    <location>
        <begin position="45"/>
        <end position="55"/>
    </location>
</feature>
<name>Q7ULQ4_RHOBA</name>
<dbReference type="OrthoDB" id="398435at2"/>
<dbReference type="Proteomes" id="UP000001025">
    <property type="component" value="Chromosome"/>
</dbReference>
<evidence type="ECO:0000313" key="3">
    <source>
        <dbReference type="Proteomes" id="UP000001025"/>
    </source>
</evidence>
<feature type="compositionally biased region" description="Polar residues" evidence="1">
    <location>
        <begin position="8"/>
        <end position="17"/>
    </location>
</feature>
<feature type="compositionally biased region" description="Basic residues" evidence="1">
    <location>
        <begin position="63"/>
        <end position="76"/>
    </location>
</feature>
<keyword evidence="3" id="KW-1185">Reference proteome</keyword>
<evidence type="ECO:0000256" key="1">
    <source>
        <dbReference type="SAM" id="MobiDB-lite"/>
    </source>
</evidence>
<feature type="region of interest" description="Disordered" evidence="1">
    <location>
        <begin position="33"/>
        <end position="76"/>
    </location>
</feature>
<evidence type="ECO:0000313" key="2">
    <source>
        <dbReference type="EMBL" id="CAD76215.1"/>
    </source>
</evidence>
<dbReference type="HOGENOM" id="CLU_2652061_0_0_0"/>
<feature type="region of interest" description="Disordered" evidence="1">
    <location>
        <begin position="1"/>
        <end position="21"/>
    </location>
</feature>
<dbReference type="InParanoid" id="Q7ULQ4"/>